<name>A0ABP8I8Z8_9GAMM</name>
<organism evidence="2 3">
    <name type="scientific">Kangiella taiwanensis</name>
    <dbReference type="NCBI Taxonomy" id="1079179"/>
    <lineage>
        <taxon>Bacteria</taxon>
        <taxon>Pseudomonadati</taxon>
        <taxon>Pseudomonadota</taxon>
        <taxon>Gammaproteobacteria</taxon>
        <taxon>Kangiellales</taxon>
        <taxon>Kangiellaceae</taxon>
        <taxon>Kangiella</taxon>
    </lineage>
</organism>
<keyword evidence="1" id="KW-0472">Membrane</keyword>
<evidence type="ECO:0000313" key="2">
    <source>
        <dbReference type="EMBL" id="GAA4353730.1"/>
    </source>
</evidence>
<feature type="transmembrane region" description="Helical" evidence="1">
    <location>
        <begin position="106"/>
        <end position="123"/>
    </location>
</feature>
<proteinExistence type="predicted"/>
<sequence>MFEDIQNWRPSVERTTQPFEAERKLPISSKNIEAVSAAIKTLRSSGLTSNKLLSIFEGWQSKRTVSTRRFLLSACILILGSAWVGVELSESSFLGIRLQSGNELKFNILLLAIVIITIVLYFFSWKVDYSIRNTQIERALEVIKPCIATRDELNRVAAETEGCNSAQELLDDFRRGVNPDYSDSDALEAINLYSENLSSPHKTLNFIEWCEVWVIFSLGFPTIGILVYEVYQKLNEHGYIPYF</sequence>
<dbReference type="RefSeq" id="WP_223578958.1">
    <property type="nucleotide sequence ID" value="NZ_BAABFU010000003.1"/>
</dbReference>
<keyword evidence="3" id="KW-1185">Reference proteome</keyword>
<evidence type="ECO:0000313" key="3">
    <source>
        <dbReference type="Proteomes" id="UP001501294"/>
    </source>
</evidence>
<keyword evidence="1" id="KW-1133">Transmembrane helix</keyword>
<accession>A0ABP8I8Z8</accession>
<evidence type="ECO:0008006" key="4">
    <source>
        <dbReference type="Google" id="ProtNLM"/>
    </source>
</evidence>
<keyword evidence="1" id="KW-0812">Transmembrane</keyword>
<feature type="transmembrane region" description="Helical" evidence="1">
    <location>
        <begin position="70"/>
        <end position="86"/>
    </location>
</feature>
<protein>
    <recommendedName>
        <fullName evidence="4">SMODS and SLOG-associating 2TM effector domain-containing protein</fullName>
    </recommendedName>
</protein>
<feature type="transmembrane region" description="Helical" evidence="1">
    <location>
        <begin position="212"/>
        <end position="231"/>
    </location>
</feature>
<dbReference type="EMBL" id="BAABFU010000003">
    <property type="protein sequence ID" value="GAA4353730.1"/>
    <property type="molecule type" value="Genomic_DNA"/>
</dbReference>
<dbReference type="Proteomes" id="UP001501294">
    <property type="component" value="Unassembled WGS sequence"/>
</dbReference>
<reference evidence="3" key="1">
    <citation type="journal article" date="2019" name="Int. J. Syst. Evol. Microbiol.">
        <title>The Global Catalogue of Microorganisms (GCM) 10K type strain sequencing project: providing services to taxonomists for standard genome sequencing and annotation.</title>
        <authorList>
            <consortium name="The Broad Institute Genomics Platform"/>
            <consortium name="The Broad Institute Genome Sequencing Center for Infectious Disease"/>
            <person name="Wu L."/>
            <person name="Ma J."/>
        </authorList>
    </citation>
    <scope>NUCLEOTIDE SEQUENCE [LARGE SCALE GENOMIC DNA]</scope>
    <source>
        <strain evidence="3">JCM 17727</strain>
    </source>
</reference>
<gene>
    <name evidence="2" type="ORF">GCM10023150_22670</name>
</gene>
<evidence type="ECO:0000256" key="1">
    <source>
        <dbReference type="SAM" id="Phobius"/>
    </source>
</evidence>
<comment type="caution">
    <text evidence="2">The sequence shown here is derived from an EMBL/GenBank/DDBJ whole genome shotgun (WGS) entry which is preliminary data.</text>
</comment>